<feature type="domain" description="B box-type" evidence="2">
    <location>
        <begin position="26"/>
        <end position="71"/>
    </location>
</feature>
<comment type="caution">
    <text evidence="3">The sequence shown here is derived from an EMBL/GenBank/DDBJ whole genome shotgun (WGS) entry which is preliminary data.</text>
</comment>
<keyword evidence="1" id="KW-0862">Zinc</keyword>
<accession>A0A8T2UP66</accession>
<evidence type="ECO:0000313" key="3">
    <source>
        <dbReference type="EMBL" id="KAH7435573.1"/>
    </source>
</evidence>
<dbReference type="EMBL" id="CM035411">
    <property type="protein sequence ID" value="KAH7435573.1"/>
    <property type="molecule type" value="Genomic_DNA"/>
</dbReference>
<dbReference type="GO" id="GO:0008270">
    <property type="term" value="F:zinc ion binding"/>
    <property type="evidence" value="ECO:0007669"/>
    <property type="project" value="UniProtKB-KW"/>
</dbReference>
<dbReference type="PANTHER" id="PTHR31065">
    <property type="entry name" value="PLATZ TRANSCRIPTION FACTOR FAMILY PROTEIN"/>
    <property type="match status" value="1"/>
</dbReference>
<protein>
    <recommendedName>
        <fullName evidence="2">B box-type domain-containing protein</fullName>
    </recommendedName>
</protein>
<dbReference type="Pfam" id="PF04640">
    <property type="entry name" value="PLATZ"/>
    <property type="match status" value="1"/>
</dbReference>
<dbReference type="PANTHER" id="PTHR31065:SF1">
    <property type="entry name" value="OS09G0116050 PROTEIN"/>
    <property type="match status" value="1"/>
</dbReference>
<proteinExistence type="predicted"/>
<sequence length="294" mass="33164">MDGFETCLDTSCSPPQRWLSALLAEKFFVPCSRHDSSSNRRNERNCFCLDCGCGICQHCVPTHNSHRLLQIRRYVYHDVVRLSDIQKLFDCSQVQAYVINSAKVVFLNERPQPKATKQLSNTCKSCQRNLQDSYRYCSVACKVDASPYNVRERLAKASDSRSSSGILVSEELNHTEEVAIDGISPCDLRCGEYCERSAASSECSSAAEYGCSDRCDSSYSPYLLYNNTIPPTISTSNQQSIICRLKERPGANGAFSFKVAKHLKRIRYQSTSCSIFTPTSLKRRKRKPQRSPLL</sequence>
<keyword evidence="4" id="KW-1185">Reference proteome</keyword>
<dbReference type="Proteomes" id="UP000825935">
    <property type="component" value="Chromosome 6"/>
</dbReference>
<name>A0A8T2UP66_CERRI</name>
<dbReference type="AlphaFoldDB" id="A0A8T2UP66"/>
<evidence type="ECO:0000259" key="2">
    <source>
        <dbReference type="PROSITE" id="PS50119"/>
    </source>
</evidence>
<dbReference type="OrthoDB" id="1908108at2759"/>
<dbReference type="PROSITE" id="PS50119">
    <property type="entry name" value="ZF_BBOX"/>
    <property type="match status" value="1"/>
</dbReference>
<evidence type="ECO:0000256" key="1">
    <source>
        <dbReference type="PROSITE-ProRule" id="PRU00024"/>
    </source>
</evidence>
<dbReference type="InterPro" id="IPR000315">
    <property type="entry name" value="Znf_B-box"/>
</dbReference>
<evidence type="ECO:0000313" key="4">
    <source>
        <dbReference type="Proteomes" id="UP000825935"/>
    </source>
</evidence>
<dbReference type="InterPro" id="IPR006734">
    <property type="entry name" value="PLATZ"/>
</dbReference>
<reference evidence="3" key="1">
    <citation type="submission" date="2021-08" db="EMBL/GenBank/DDBJ databases">
        <title>WGS assembly of Ceratopteris richardii.</title>
        <authorList>
            <person name="Marchant D.B."/>
            <person name="Chen G."/>
            <person name="Jenkins J."/>
            <person name="Shu S."/>
            <person name="Leebens-Mack J."/>
            <person name="Grimwood J."/>
            <person name="Schmutz J."/>
            <person name="Soltis P."/>
            <person name="Soltis D."/>
            <person name="Chen Z.-H."/>
        </authorList>
    </citation>
    <scope>NUCLEOTIDE SEQUENCE</scope>
    <source>
        <strain evidence="3">Whitten #5841</strain>
        <tissue evidence="3">Leaf</tissue>
    </source>
</reference>
<organism evidence="3 4">
    <name type="scientific">Ceratopteris richardii</name>
    <name type="common">Triangle waterfern</name>
    <dbReference type="NCBI Taxonomy" id="49495"/>
    <lineage>
        <taxon>Eukaryota</taxon>
        <taxon>Viridiplantae</taxon>
        <taxon>Streptophyta</taxon>
        <taxon>Embryophyta</taxon>
        <taxon>Tracheophyta</taxon>
        <taxon>Polypodiopsida</taxon>
        <taxon>Polypodiidae</taxon>
        <taxon>Polypodiales</taxon>
        <taxon>Pteridineae</taxon>
        <taxon>Pteridaceae</taxon>
        <taxon>Parkerioideae</taxon>
        <taxon>Ceratopteris</taxon>
    </lineage>
</organism>
<gene>
    <name evidence="3" type="ORF">KP509_06G070000</name>
</gene>
<keyword evidence="1" id="KW-0863">Zinc-finger</keyword>
<keyword evidence="1" id="KW-0479">Metal-binding</keyword>